<dbReference type="InterPro" id="IPR032789">
    <property type="entry name" value="T2SS-T3SS_pil_N"/>
</dbReference>
<dbReference type="GO" id="GO:0009306">
    <property type="term" value="P:protein secretion"/>
    <property type="evidence" value="ECO:0007669"/>
    <property type="project" value="InterPro"/>
</dbReference>
<dbReference type="Pfam" id="PF13629">
    <property type="entry name" value="T2SS-T3SS_pil_N"/>
    <property type="match status" value="1"/>
</dbReference>
<dbReference type="Pfam" id="PF00263">
    <property type="entry name" value="Secretin"/>
    <property type="match status" value="1"/>
</dbReference>
<evidence type="ECO:0000256" key="1">
    <source>
        <dbReference type="RuleBase" id="RU004003"/>
    </source>
</evidence>
<dbReference type="GO" id="GO:0015627">
    <property type="term" value="C:type II protein secretion system complex"/>
    <property type="evidence" value="ECO:0007669"/>
    <property type="project" value="TreeGrafter"/>
</dbReference>
<evidence type="ECO:0000259" key="4">
    <source>
        <dbReference type="Pfam" id="PF04972"/>
    </source>
</evidence>
<dbReference type="PANTHER" id="PTHR30332">
    <property type="entry name" value="PROBABLE GENERAL SECRETION PATHWAY PROTEIN D"/>
    <property type="match status" value="1"/>
</dbReference>
<dbReference type="AlphaFoldDB" id="A0A0W7WL60"/>
<organism evidence="6 7">
    <name type="scientific">Pseudoponticoccus marisrubri</name>
    <dbReference type="NCBI Taxonomy" id="1685382"/>
    <lineage>
        <taxon>Bacteria</taxon>
        <taxon>Pseudomonadati</taxon>
        <taxon>Pseudomonadota</taxon>
        <taxon>Alphaproteobacteria</taxon>
        <taxon>Rhodobacterales</taxon>
        <taxon>Roseobacteraceae</taxon>
        <taxon>Pseudoponticoccus</taxon>
    </lineage>
</organism>
<dbReference type="InterPro" id="IPR007055">
    <property type="entry name" value="BON_dom"/>
</dbReference>
<dbReference type="InterPro" id="IPR001775">
    <property type="entry name" value="GspD/PilQ"/>
</dbReference>
<proteinExistence type="inferred from homology"/>
<keyword evidence="7" id="KW-1185">Reference proteome</keyword>
<comment type="similarity">
    <text evidence="1">Belongs to the bacterial secretin family.</text>
</comment>
<feature type="domain" description="Type II/III secretion system secretin-like" evidence="3">
    <location>
        <begin position="257"/>
        <end position="417"/>
    </location>
</feature>
<protein>
    <submittedName>
        <fullName evidence="6">General secretion pathway protein</fullName>
    </submittedName>
</protein>
<dbReference type="OrthoDB" id="9775455at2"/>
<evidence type="ECO:0000313" key="7">
    <source>
        <dbReference type="Proteomes" id="UP000054396"/>
    </source>
</evidence>
<evidence type="ECO:0000256" key="2">
    <source>
        <dbReference type="SAM" id="SignalP"/>
    </source>
</evidence>
<dbReference type="RefSeq" id="WP_058861969.1">
    <property type="nucleotide sequence ID" value="NZ_LPXO01000004.1"/>
</dbReference>
<dbReference type="InterPro" id="IPR050810">
    <property type="entry name" value="Bact_Secretion_Sys_Channel"/>
</dbReference>
<dbReference type="InterPro" id="IPR004846">
    <property type="entry name" value="T2SS/T3SS_dom"/>
</dbReference>
<gene>
    <name evidence="6" type="ORF">AVJ23_09690</name>
</gene>
<dbReference type="PANTHER" id="PTHR30332:SF17">
    <property type="entry name" value="TYPE IV PILIATION SYSTEM PROTEIN DR_0774-RELATED"/>
    <property type="match status" value="1"/>
</dbReference>
<sequence length="475" mass="50590">MKIDRFLKAALLGLTLGAAPAAHVAQAESIKVVRTGTESVLYVPMNRAIVVESDEPFAELSIANPAIADISSLSESTIYVLGKSPGTTTLTMIDAQGKLITNVDVRVAADVTEFKERLQQILPEERIEVRTANDGIVLSGTVSSVVRMERALELAERYAPERVSNLMTVGGIQQVMLKVRFAEMSRSVAKSLRSSLGTGGSILNGDLGLEIGTGNAALLADVDTVVNKLNPNLDGSEGAILLGFNAGGLEVGILLEALESKGVVRTLAEPNLTALSGQEAKFLAGGEFPIPVAQQGGTISIEYKPFGVELNFIPRVVDGDLINLELEAAVSALDPVNSFDFETISAQAFRRREAQTTVELRDGESFAIAGLLQDDFRDLNGQVPWLGDIPVLGALFRSAEYVREQSELVIIVTPHLVTPTKGEALALPTDRVTLPTESDLFLNGRVVGSDRRPQKGAAGEVAAQDFSGSYGYVMD</sequence>
<feature type="chain" id="PRO_5006936424" evidence="2">
    <location>
        <begin position="25"/>
        <end position="475"/>
    </location>
</feature>
<comment type="caution">
    <text evidence="6">The sequence shown here is derived from an EMBL/GenBank/DDBJ whole genome shotgun (WGS) entry which is preliminary data.</text>
</comment>
<feature type="signal peptide" evidence="2">
    <location>
        <begin position="1"/>
        <end position="24"/>
    </location>
</feature>
<keyword evidence="2" id="KW-0732">Signal</keyword>
<evidence type="ECO:0000259" key="5">
    <source>
        <dbReference type="Pfam" id="PF13629"/>
    </source>
</evidence>
<dbReference type="EMBL" id="LPXO01000004">
    <property type="protein sequence ID" value="KUF11305.1"/>
    <property type="molecule type" value="Genomic_DNA"/>
</dbReference>
<feature type="domain" description="BON" evidence="4">
    <location>
        <begin position="115"/>
        <end position="170"/>
    </location>
</feature>
<feature type="domain" description="Pilus formation protein N-terminal" evidence="5">
    <location>
        <begin position="39"/>
        <end position="108"/>
    </location>
</feature>
<evidence type="ECO:0000313" key="6">
    <source>
        <dbReference type="EMBL" id="KUF11305.1"/>
    </source>
</evidence>
<reference evidence="6 7" key="1">
    <citation type="submission" date="2015-12" db="EMBL/GenBank/DDBJ databases">
        <authorList>
            <person name="Shamseldin A."/>
            <person name="Moawad H."/>
            <person name="Abd El-Rahim W.M."/>
            <person name="Sadowsky M.J."/>
        </authorList>
    </citation>
    <scope>NUCLEOTIDE SEQUENCE [LARGE SCALE GENOMIC DNA]</scope>
    <source>
        <strain evidence="6 7">SJ5A-1</strain>
    </source>
</reference>
<dbReference type="STRING" id="1685382.AVJ23_09690"/>
<evidence type="ECO:0000259" key="3">
    <source>
        <dbReference type="Pfam" id="PF00263"/>
    </source>
</evidence>
<dbReference type="PRINTS" id="PR00811">
    <property type="entry name" value="BCTERIALGSPD"/>
</dbReference>
<accession>A0A0W7WL60</accession>
<dbReference type="Proteomes" id="UP000054396">
    <property type="component" value="Unassembled WGS sequence"/>
</dbReference>
<name>A0A0W7WL60_9RHOB</name>
<dbReference type="Pfam" id="PF04972">
    <property type="entry name" value="BON"/>
    <property type="match status" value="1"/>
</dbReference>